<feature type="binding site" evidence="10">
    <location>
        <position position="201"/>
    </location>
    <ligand>
        <name>NAD(+)</name>
        <dbReference type="ChEBI" id="CHEBI:57540"/>
    </ligand>
</feature>
<dbReference type="NCBIfam" id="NF003820">
    <property type="entry name" value="PRK05414.1"/>
    <property type="match status" value="1"/>
</dbReference>
<keyword evidence="4 10" id="KW-0369">Histidine metabolism</keyword>
<feature type="domain" description="Urocanase C-terminal" evidence="13">
    <location>
        <begin position="351"/>
        <end position="544"/>
    </location>
</feature>
<dbReference type="InterPro" id="IPR035401">
    <property type="entry name" value="Urocanase_C"/>
</dbReference>
<dbReference type="UniPathway" id="UPA00379">
    <property type="reaction ID" value="UER00550"/>
</dbReference>
<dbReference type="Pfam" id="PF17391">
    <property type="entry name" value="Urocanase_N"/>
    <property type="match status" value="1"/>
</dbReference>
<dbReference type="GO" id="GO:0005737">
    <property type="term" value="C:cytoplasm"/>
    <property type="evidence" value="ECO:0007669"/>
    <property type="project" value="UniProtKB-SubCell"/>
</dbReference>
<feature type="binding site" evidence="10">
    <location>
        <position position="491"/>
    </location>
    <ligand>
        <name>NAD(+)</name>
        <dbReference type="ChEBI" id="CHEBI:57540"/>
    </ligand>
</feature>
<dbReference type="EC" id="4.2.1.49" evidence="3 10"/>
<proteinExistence type="inferred from homology"/>
<feature type="binding site" evidence="10">
    <location>
        <position position="130"/>
    </location>
    <ligand>
        <name>NAD(+)</name>
        <dbReference type="ChEBI" id="CHEBI:57540"/>
    </ligand>
</feature>
<dbReference type="Pfam" id="PF01175">
    <property type="entry name" value="Urocanase"/>
    <property type="match status" value="1"/>
</dbReference>
<evidence type="ECO:0000256" key="5">
    <source>
        <dbReference type="ARBA" id="ARBA00023027"/>
    </source>
</evidence>
<evidence type="ECO:0000313" key="14">
    <source>
        <dbReference type="EMBL" id="MSU91023.1"/>
    </source>
</evidence>
<comment type="similarity">
    <text evidence="2 10">Belongs to the urocanase family.</text>
</comment>
<dbReference type="Gene3D" id="3.40.1770.10">
    <property type="entry name" value="Urocanase superfamily"/>
    <property type="match status" value="1"/>
</dbReference>
<dbReference type="PROSITE" id="PS01233">
    <property type="entry name" value="UROCANASE"/>
    <property type="match status" value="1"/>
</dbReference>
<dbReference type="PANTHER" id="PTHR12216:SF4">
    <property type="entry name" value="UROCANATE HYDRATASE"/>
    <property type="match status" value="1"/>
</dbReference>
<dbReference type="InterPro" id="IPR035400">
    <property type="entry name" value="Urocanase_N"/>
</dbReference>
<feature type="active site" evidence="10">
    <location>
        <position position="409"/>
    </location>
</feature>
<dbReference type="GO" id="GO:0019557">
    <property type="term" value="P:L-histidine catabolic process to glutamate and formate"/>
    <property type="evidence" value="ECO:0007669"/>
    <property type="project" value="UniProtKB-UniPathway"/>
</dbReference>
<protein>
    <recommendedName>
        <fullName evidence="3 10">Urocanate hydratase</fullName>
        <shortName evidence="10">Urocanase</shortName>
        <ecNumber evidence="3 10">4.2.1.49</ecNumber>
    </recommendedName>
    <alternativeName>
        <fullName evidence="7 10">Imidazolonepropionate hydrolase</fullName>
    </alternativeName>
</protein>
<keyword evidence="10" id="KW-0963">Cytoplasm</keyword>
<evidence type="ECO:0000259" key="11">
    <source>
        <dbReference type="Pfam" id="PF01175"/>
    </source>
</evidence>
<comment type="pathway">
    <text evidence="1 10">Amino-acid degradation; L-histidine degradation into L-glutamate; N-formimidoyl-L-glutamate from L-histidine: step 2/3.</text>
</comment>
<keyword evidence="15" id="KW-1185">Reference proteome</keyword>
<feature type="domain" description="Urocanase Rossmann-like" evidence="11">
    <location>
        <begin position="140"/>
        <end position="348"/>
    </location>
</feature>
<dbReference type="PIRSF" id="PIRSF001423">
    <property type="entry name" value="Urocanate_hydrat"/>
    <property type="match status" value="1"/>
</dbReference>
<feature type="binding site" evidence="10">
    <location>
        <begin position="242"/>
        <end position="243"/>
    </location>
    <ligand>
        <name>NAD(+)</name>
        <dbReference type="ChEBI" id="CHEBI:57540"/>
    </ligand>
</feature>
<evidence type="ECO:0000256" key="10">
    <source>
        <dbReference type="HAMAP-Rule" id="MF_00577"/>
    </source>
</evidence>
<evidence type="ECO:0000256" key="6">
    <source>
        <dbReference type="ARBA" id="ARBA00023239"/>
    </source>
</evidence>
<dbReference type="InterPro" id="IPR035085">
    <property type="entry name" value="Urocanase_Rossmann-like"/>
</dbReference>
<dbReference type="InterPro" id="IPR055351">
    <property type="entry name" value="Urocanase"/>
</dbReference>
<feature type="domain" description="Urocanase N-terminal" evidence="12">
    <location>
        <begin position="15"/>
        <end position="137"/>
    </location>
</feature>
<feature type="binding site" evidence="10">
    <location>
        <begin position="176"/>
        <end position="178"/>
    </location>
    <ligand>
        <name>NAD(+)</name>
        <dbReference type="ChEBI" id="CHEBI:57540"/>
    </ligand>
</feature>
<organism evidence="14 15">
    <name type="scientific">Halovulum marinum</name>
    <dbReference type="NCBI Taxonomy" id="2662447"/>
    <lineage>
        <taxon>Bacteria</taxon>
        <taxon>Pseudomonadati</taxon>
        <taxon>Pseudomonadota</taxon>
        <taxon>Alphaproteobacteria</taxon>
        <taxon>Rhodobacterales</taxon>
        <taxon>Paracoccaceae</taxon>
        <taxon>Halovulum</taxon>
    </lineage>
</organism>
<comment type="subcellular location">
    <subcellularLocation>
        <location evidence="10">Cytoplasm</location>
    </subcellularLocation>
</comment>
<evidence type="ECO:0000256" key="7">
    <source>
        <dbReference type="ARBA" id="ARBA00031640"/>
    </source>
</evidence>
<evidence type="ECO:0000256" key="1">
    <source>
        <dbReference type="ARBA" id="ARBA00004794"/>
    </source>
</evidence>
<feature type="binding site" evidence="10">
    <location>
        <begin position="52"/>
        <end position="53"/>
    </location>
    <ligand>
        <name>NAD(+)</name>
        <dbReference type="ChEBI" id="CHEBI:57540"/>
    </ligand>
</feature>
<dbReference type="InterPro" id="IPR023637">
    <property type="entry name" value="Urocanase-like"/>
</dbReference>
<dbReference type="GO" id="GO:0019556">
    <property type="term" value="P:L-histidine catabolic process to glutamate and formamide"/>
    <property type="evidence" value="ECO:0007669"/>
    <property type="project" value="UniProtKB-UniPathway"/>
</dbReference>
<keyword evidence="6 10" id="KW-0456">Lyase</keyword>
<feature type="binding site" evidence="10">
    <location>
        <begin position="273"/>
        <end position="274"/>
    </location>
    <ligand>
        <name>NAD(+)</name>
        <dbReference type="ChEBI" id="CHEBI:57540"/>
    </ligand>
</feature>
<name>A0A6L5Z375_9RHOB</name>
<dbReference type="InterPro" id="IPR036190">
    <property type="entry name" value="Urocanase_sf"/>
</dbReference>
<sequence length="555" mass="60693">MMNTRHNTRDVYPATGPEITAKSWLTEAPMRMLMNNLHPDVAENPHDLVVYGGIGRAARTWEDFDRIVDALKTLEDDETLLVQSGKPVGVFRTHANAPRVLIANSNLVPHWATWEHFNELDRKGLAMYGQMTAGSWIYIGSQGIVQGTYETFMEAGRQHYGGDLTGKWILTAGLGGMGGAQPLAAVMAGACCLAVECDETRADFRLRTRYVDEKTRSPDEALEMIRCWTEAGEAKSVALIGNAADVYPELVRRGVRPDIVTDQTSAHDPVHGYLPQGWTVGDWRAKQESAPAEVEAAARASMKVHVAAMVDFYKAGIPTVDYGNNIRQVALDEGLEDAFAFPGFVPAYIRPLFCRGIGPFRWAALSGDPEDIYKTDARVKELVDDPHLHNWLDMARERISFQGLPARICWVGLGLRHKLGLAFNEMVRTGELSAPVVIGRDHLDSGSVASPNRETEAMRDGSDAVSDWPLLNALLNTASGATWVSLHHGGGVGMGFSQHSGMVICCDGTPEADERLARVLWNDPATGVMRHADAGYDIALDCAREHGLNLPAILA</sequence>
<gene>
    <name evidence="10" type="primary">hutU</name>
    <name evidence="14" type="ORF">GE300_15645</name>
</gene>
<dbReference type="EMBL" id="WIND01000014">
    <property type="protein sequence ID" value="MSU91023.1"/>
    <property type="molecule type" value="Genomic_DNA"/>
</dbReference>
<evidence type="ECO:0000256" key="8">
    <source>
        <dbReference type="ARBA" id="ARBA00047623"/>
    </source>
</evidence>
<evidence type="ECO:0000256" key="3">
    <source>
        <dbReference type="ARBA" id="ARBA00011992"/>
    </source>
</evidence>
<evidence type="ECO:0000259" key="13">
    <source>
        <dbReference type="Pfam" id="PF17392"/>
    </source>
</evidence>
<comment type="caution">
    <text evidence="14">The sequence shown here is derived from an EMBL/GenBank/DDBJ whole genome shotgun (WGS) entry which is preliminary data.</text>
</comment>
<reference evidence="14 15" key="1">
    <citation type="submission" date="2019-10" db="EMBL/GenBank/DDBJ databases">
        <title>Cognatihalovulum marinum gen. nov. sp. nov., a new member of the family Rhodobacteraceae isolated from deep seawater of the Northwest Indian Ocean.</title>
        <authorList>
            <person name="Ruan C."/>
            <person name="Wang J."/>
            <person name="Zheng X."/>
            <person name="Song L."/>
            <person name="Zhu Y."/>
            <person name="Huang Y."/>
            <person name="Lu Z."/>
            <person name="Du W."/>
            <person name="Huang L."/>
            <person name="Dai X."/>
        </authorList>
    </citation>
    <scope>NUCLEOTIDE SEQUENCE [LARGE SCALE GENOMIC DNA]</scope>
    <source>
        <strain evidence="14 15">2CG4</strain>
    </source>
</reference>
<evidence type="ECO:0000256" key="2">
    <source>
        <dbReference type="ARBA" id="ARBA00007578"/>
    </source>
</evidence>
<dbReference type="Proteomes" id="UP000474957">
    <property type="component" value="Unassembled WGS sequence"/>
</dbReference>
<evidence type="ECO:0000313" key="15">
    <source>
        <dbReference type="Proteomes" id="UP000474957"/>
    </source>
</evidence>
<evidence type="ECO:0000256" key="9">
    <source>
        <dbReference type="ARBA" id="ARBA00056569"/>
    </source>
</evidence>
<comment type="function">
    <text evidence="9 10">Catalyzes the conversion of urocanate to 4-imidazolone-5-propionate.</text>
</comment>
<dbReference type="SUPFAM" id="SSF111326">
    <property type="entry name" value="Urocanase"/>
    <property type="match status" value="1"/>
</dbReference>
<comment type="catalytic activity">
    <reaction evidence="8 10">
        <text>4-imidazolone-5-propanoate = trans-urocanate + H2O</text>
        <dbReference type="Rhea" id="RHEA:13101"/>
        <dbReference type="ChEBI" id="CHEBI:15377"/>
        <dbReference type="ChEBI" id="CHEBI:17771"/>
        <dbReference type="ChEBI" id="CHEBI:77893"/>
        <dbReference type="EC" id="4.2.1.49"/>
    </reaction>
</comment>
<dbReference type="InterPro" id="IPR038364">
    <property type="entry name" value="Urocanase_central_sf"/>
</dbReference>
<dbReference type="RefSeq" id="WP_325063267.1">
    <property type="nucleotide sequence ID" value="NZ_WIND01000014.1"/>
</dbReference>
<evidence type="ECO:0000256" key="4">
    <source>
        <dbReference type="ARBA" id="ARBA00022808"/>
    </source>
</evidence>
<dbReference type="Pfam" id="PF17392">
    <property type="entry name" value="Urocanase_C"/>
    <property type="match status" value="1"/>
</dbReference>
<keyword evidence="5 10" id="KW-0520">NAD</keyword>
<dbReference type="NCBIfam" id="TIGR01228">
    <property type="entry name" value="hutU"/>
    <property type="match status" value="1"/>
</dbReference>
<evidence type="ECO:0000259" key="12">
    <source>
        <dbReference type="Pfam" id="PF17391"/>
    </source>
</evidence>
<dbReference type="PANTHER" id="PTHR12216">
    <property type="entry name" value="UROCANATE HYDRATASE"/>
    <property type="match status" value="1"/>
</dbReference>
<comment type="cofactor">
    <cofactor evidence="10">
        <name>NAD(+)</name>
        <dbReference type="ChEBI" id="CHEBI:57540"/>
    </cofactor>
    <text evidence="10">Binds 1 NAD(+) per subunit.</text>
</comment>
<dbReference type="HAMAP" id="MF_00577">
    <property type="entry name" value="HutU"/>
    <property type="match status" value="1"/>
</dbReference>
<feature type="binding site" evidence="10">
    <location>
        <position position="196"/>
    </location>
    <ligand>
        <name>NAD(+)</name>
        <dbReference type="ChEBI" id="CHEBI:57540"/>
    </ligand>
</feature>
<dbReference type="GO" id="GO:0016153">
    <property type="term" value="F:urocanate hydratase activity"/>
    <property type="evidence" value="ECO:0007669"/>
    <property type="project" value="UniProtKB-UniRule"/>
</dbReference>
<dbReference type="InterPro" id="IPR023636">
    <property type="entry name" value="Urocanase_CS"/>
</dbReference>
<dbReference type="AlphaFoldDB" id="A0A6L5Z375"/>
<accession>A0A6L5Z375</accession>
<feature type="binding site" evidence="10">
    <location>
        <begin position="263"/>
        <end position="267"/>
    </location>
    <ligand>
        <name>NAD(+)</name>
        <dbReference type="ChEBI" id="CHEBI:57540"/>
    </ligand>
</feature>
<dbReference type="Gene3D" id="3.40.50.10730">
    <property type="entry name" value="Urocanase like domains"/>
    <property type="match status" value="1"/>
</dbReference>
<dbReference type="FunFam" id="3.40.50.10730:FF:000001">
    <property type="entry name" value="Urocanate hydratase"/>
    <property type="match status" value="1"/>
</dbReference>
<feature type="binding site" evidence="10">
    <location>
        <position position="322"/>
    </location>
    <ligand>
        <name>NAD(+)</name>
        <dbReference type="ChEBI" id="CHEBI:57540"/>
    </ligand>
</feature>